<dbReference type="EMBL" id="JAALLZ010000064">
    <property type="protein sequence ID" value="NGU31925.1"/>
    <property type="molecule type" value="Genomic_DNA"/>
</dbReference>
<proteinExistence type="predicted"/>
<dbReference type="EMBL" id="UAWG01000022">
    <property type="protein sequence ID" value="SQB61436.1"/>
    <property type="molecule type" value="Genomic_DNA"/>
</dbReference>
<organism evidence="2 3">
    <name type="scientific">Clostridium perfringens</name>
    <dbReference type="NCBI Taxonomy" id="1502"/>
    <lineage>
        <taxon>Bacteria</taxon>
        <taxon>Bacillati</taxon>
        <taxon>Bacillota</taxon>
        <taxon>Clostridia</taxon>
        <taxon>Eubacteriales</taxon>
        <taxon>Clostridiaceae</taxon>
        <taxon>Clostridium</taxon>
    </lineage>
</organism>
<dbReference type="Proteomes" id="UP000481454">
    <property type="component" value="Unassembled WGS sequence"/>
</dbReference>
<reference evidence="1 4" key="2">
    <citation type="submission" date="2020-02" db="EMBL/GenBank/DDBJ databases">
        <title>Genomic Insights into the Phylogeny and Genetic Plasticity of the Human and Animal Enteric Pathogen Clostridium perfringens.</title>
        <authorList>
            <person name="Feng Y."/>
            <person name="Hu Y."/>
        </authorList>
    </citation>
    <scope>NUCLEOTIDE SEQUENCE [LARGE SCALE GENOMIC DNA]</scope>
    <source>
        <strain evidence="1 4">CP-40</strain>
    </source>
</reference>
<name>A0A2X2YAP0_CLOPF</name>
<evidence type="ECO:0000313" key="3">
    <source>
        <dbReference type="Proteomes" id="UP000249986"/>
    </source>
</evidence>
<sequence>MENKFKDFFDEEIITISKSDAIKRLARRFKVDNLEAQKIYNEWRRNWCDATKRES</sequence>
<protein>
    <submittedName>
        <fullName evidence="2">Uncharacterized protein</fullName>
    </submittedName>
</protein>
<evidence type="ECO:0000313" key="2">
    <source>
        <dbReference type="EMBL" id="SQB61436.1"/>
    </source>
</evidence>
<dbReference type="Proteomes" id="UP000249986">
    <property type="component" value="Unassembled WGS sequence"/>
</dbReference>
<evidence type="ECO:0000313" key="4">
    <source>
        <dbReference type="Proteomes" id="UP000481454"/>
    </source>
</evidence>
<dbReference type="AlphaFoldDB" id="A0A2X2YAP0"/>
<accession>A0A2X2YAP0</accession>
<dbReference type="RefSeq" id="WP_003453234.1">
    <property type="nucleotide sequence ID" value="NZ_CATNWT010000002.1"/>
</dbReference>
<gene>
    <name evidence="1" type="ORF">G6Z34_17890</name>
    <name evidence="2" type="ORF">NCTC10719_03115</name>
</gene>
<evidence type="ECO:0000313" key="1">
    <source>
        <dbReference type="EMBL" id="NGU31925.1"/>
    </source>
</evidence>
<reference evidence="2 3" key="1">
    <citation type="submission" date="2018-06" db="EMBL/GenBank/DDBJ databases">
        <authorList>
            <consortium name="Pathogen Informatics"/>
            <person name="Doyle S."/>
        </authorList>
    </citation>
    <scope>NUCLEOTIDE SEQUENCE [LARGE SCALE GENOMIC DNA]</scope>
    <source>
        <strain evidence="2 3">NCTC10719</strain>
    </source>
</reference>